<dbReference type="STRING" id="457570.Nther_2813"/>
<feature type="compositionally biased region" description="Basic and acidic residues" evidence="11">
    <location>
        <begin position="15"/>
        <end position="54"/>
    </location>
</feature>
<dbReference type="Pfam" id="PF13361">
    <property type="entry name" value="UvrD_C"/>
    <property type="match status" value="1"/>
</dbReference>
<evidence type="ECO:0000256" key="4">
    <source>
        <dbReference type="ARBA" id="ARBA00022806"/>
    </source>
</evidence>
<dbReference type="Gene3D" id="1.10.10.160">
    <property type="match status" value="1"/>
</dbReference>
<evidence type="ECO:0000256" key="5">
    <source>
        <dbReference type="ARBA" id="ARBA00022840"/>
    </source>
</evidence>
<keyword evidence="6" id="KW-0413">Isomerase</keyword>
<keyword evidence="2 10" id="KW-0547">Nucleotide-binding</keyword>
<evidence type="ECO:0000256" key="9">
    <source>
        <dbReference type="ARBA" id="ARBA00048988"/>
    </source>
</evidence>
<dbReference type="PROSITE" id="PS51198">
    <property type="entry name" value="UVRD_HELICASE_ATP_BIND"/>
    <property type="match status" value="1"/>
</dbReference>
<dbReference type="GO" id="GO:0016887">
    <property type="term" value="F:ATP hydrolysis activity"/>
    <property type="evidence" value="ECO:0007669"/>
    <property type="project" value="RHEA"/>
</dbReference>
<keyword evidence="3 10" id="KW-0378">Hydrolase</keyword>
<dbReference type="InterPro" id="IPR027417">
    <property type="entry name" value="P-loop_NTPase"/>
</dbReference>
<keyword evidence="4 10" id="KW-0347">Helicase</keyword>
<comment type="catalytic activity">
    <reaction evidence="9">
        <text>ATP + H2O = ADP + phosphate + H(+)</text>
        <dbReference type="Rhea" id="RHEA:13065"/>
        <dbReference type="ChEBI" id="CHEBI:15377"/>
        <dbReference type="ChEBI" id="CHEBI:15378"/>
        <dbReference type="ChEBI" id="CHEBI:30616"/>
        <dbReference type="ChEBI" id="CHEBI:43474"/>
        <dbReference type="ChEBI" id="CHEBI:456216"/>
        <dbReference type="EC" id="5.6.2.4"/>
    </reaction>
</comment>
<comment type="catalytic activity">
    <reaction evidence="7">
        <text>Couples ATP hydrolysis with the unwinding of duplex DNA by translocating in the 3'-5' direction.</text>
        <dbReference type="EC" id="5.6.2.4"/>
    </reaction>
</comment>
<reference evidence="14 15" key="1">
    <citation type="submission" date="2008-04" db="EMBL/GenBank/DDBJ databases">
        <title>Complete sequence of chromosome of Natranaerobius thermophilus JW/NM-WN-LF.</title>
        <authorList>
            <consortium name="US DOE Joint Genome Institute"/>
            <person name="Copeland A."/>
            <person name="Lucas S."/>
            <person name="Lapidus A."/>
            <person name="Glavina del Rio T."/>
            <person name="Dalin E."/>
            <person name="Tice H."/>
            <person name="Bruce D."/>
            <person name="Goodwin L."/>
            <person name="Pitluck S."/>
            <person name="Chertkov O."/>
            <person name="Brettin T."/>
            <person name="Detter J.C."/>
            <person name="Han C."/>
            <person name="Kuske C.R."/>
            <person name="Schmutz J."/>
            <person name="Larimer F."/>
            <person name="Land M."/>
            <person name="Hauser L."/>
            <person name="Kyrpides N."/>
            <person name="Lykidis A."/>
            <person name="Mesbah N.M."/>
            <person name="Wiegel J."/>
        </authorList>
    </citation>
    <scope>NUCLEOTIDE SEQUENCE [LARGE SCALE GENOMIC DNA]</scope>
    <source>
        <strain evidence="15">ATCC BAA-1301 / DSM 18059 / JW/NM-WN-LF</strain>
    </source>
</reference>
<dbReference type="PROSITE" id="PS51217">
    <property type="entry name" value="UVRD_HELICASE_CTER"/>
    <property type="match status" value="1"/>
</dbReference>
<dbReference type="GO" id="GO:0005524">
    <property type="term" value="F:ATP binding"/>
    <property type="evidence" value="ECO:0007669"/>
    <property type="project" value="UniProtKB-UniRule"/>
</dbReference>
<evidence type="ECO:0000256" key="3">
    <source>
        <dbReference type="ARBA" id="ARBA00022801"/>
    </source>
</evidence>
<dbReference type="KEGG" id="nth:Nther_2813"/>
<evidence type="ECO:0000256" key="7">
    <source>
        <dbReference type="ARBA" id="ARBA00034617"/>
    </source>
</evidence>
<reference evidence="14 15" key="2">
    <citation type="journal article" date="2011" name="J. Bacteriol.">
        <title>Complete genome sequence of the anaerobic, halophilic alkalithermophile Natranaerobius thermophilus JW/NM-WN-LF.</title>
        <authorList>
            <person name="Zhao B."/>
            <person name="Mesbah N.M."/>
            <person name="Dalin E."/>
            <person name="Goodwin L."/>
            <person name="Nolan M."/>
            <person name="Pitluck S."/>
            <person name="Chertkov O."/>
            <person name="Brettin T.S."/>
            <person name="Han J."/>
            <person name="Larimer F.W."/>
            <person name="Land M.L."/>
            <person name="Hauser L."/>
            <person name="Kyrpides N."/>
            <person name="Wiegel J."/>
        </authorList>
    </citation>
    <scope>NUCLEOTIDE SEQUENCE [LARGE SCALE GENOMIC DNA]</scope>
    <source>
        <strain evidence="15">ATCC BAA-1301 / DSM 18059 / JW/NM-WN-LF</strain>
    </source>
</reference>
<gene>
    <name evidence="14" type="ordered locus">Nther_2813</name>
</gene>
<dbReference type="Gene3D" id="3.40.50.300">
    <property type="entry name" value="P-loop containing nucleotide triphosphate hydrolases"/>
    <property type="match status" value="2"/>
</dbReference>
<sequence length="754" mass="86851">MIGDFSGSGNQNKGNGKDPLDKLIDFSKYKRRKQGQDKHEASNTEESLKNKETNHASIFPSQYPEPPVDDEIRARFQHLQSLIDKINNQLEQEARPGDFPNNISQSASDFKINYPEELNPQQLEAVTYCNGPLLIIAGAGTGKTRTLVYRVSYLLESGIPPQEILLLTFTRKAAREMLERVKKLLGTESTDRIKGGTFHSFANNVLRRYSGLVGLSPDFSVLDQIDSQDVVDLLRTEYDFHRQEKAFPKKERIFEIISKSRNTQKSIGQVISEEFSGLDDYIDEIDTIAQAYHKYKRHYNLMDFDDLLLVLRDNLRDNSTFRKQLSSELSYILVDEFQDTNVVQNEIVNLLGSQSRNITVVGDDFQSIYAFRGANWENILLFPQNYPDAKLIKLEKNYRSHNKILKFANEIVDSAQIGYQKHLSSEFHEGTLPQFIKYYSQEEEAEAIVSEILALREQGFSYKDMAVLYRAGFHGNYIQAELLRRKIPYVVYGGIKFMERKHVKDLVSYLRLTVNPIDAVSWNRFLKMIPGIGRVRASQIVEEITEQDGRLNFNNFKGTSYYKSLLSLQEVLLEAGKKGISPSNSVARIIEYYYPILEKQEVDASERKNDLEVLYHLSQNYSELEQFLADLSLEPPANKFQQETTPALNEAEDDDSLVISTIHSAKGLEWNTVFIPHLLDGLFPSSKSLRDPFILEEERRLFYVAITRAKEKLYLSMPHQVVSYNGYFIQPSRFLKDLDPACYHFQAFFQDNKE</sequence>
<dbReference type="InterPro" id="IPR013986">
    <property type="entry name" value="DExx_box_DNA_helicase_dom_sf"/>
</dbReference>
<keyword evidence="5 10" id="KW-0067">ATP-binding</keyword>
<comment type="similarity">
    <text evidence="1">Belongs to the helicase family. UvrD subfamily.</text>
</comment>
<dbReference type="AlphaFoldDB" id="B2A3D2"/>
<dbReference type="GO" id="GO:0000725">
    <property type="term" value="P:recombinational repair"/>
    <property type="evidence" value="ECO:0007669"/>
    <property type="project" value="TreeGrafter"/>
</dbReference>
<dbReference type="InterPro" id="IPR014016">
    <property type="entry name" value="UvrD-like_ATP-bd"/>
</dbReference>
<dbReference type="PANTHER" id="PTHR11070:SF3">
    <property type="entry name" value="DNA 3'-5' HELICASE"/>
    <property type="match status" value="1"/>
</dbReference>
<protein>
    <recommendedName>
        <fullName evidence="8">DNA 3'-5' helicase</fullName>
        <ecNumber evidence="8">5.6.2.4</ecNumber>
    </recommendedName>
</protein>
<evidence type="ECO:0000259" key="12">
    <source>
        <dbReference type="PROSITE" id="PS51198"/>
    </source>
</evidence>
<dbReference type="eggNOG" id="COG0210">
    <property type="taxonomic scope" value="Bacteria"/>
</dbReference>
<dbReference type="CDD" id="cd18807">
    <property type="entry name" value="SF1_C_UvrD"/>
    <property type="match status" value="1"/>
</dbReference>
<name>B2A3D2_NATTJ</name>
<dbReference type="Proteomes" id="UP000001683">
    <property type="component" value="Chromosome"/>
</dbReference>
<dbReference type="GO" id="GO:0005829">
    <property type="term" value="C:cytosol"/>
    <property type="evidence" value="ECO:0007669"/>
    <property type="project" value="TreeGrafter"/>
</dbReference>
<feature type="domain" description="UvrD-like helicase C-terminal" evidence="13">
    <location>
        <begin position="402"/>
        <end position="667"/>
    </location>
</feature>
<evidence type="ECO:0000313" key="14">
    <source>
        <dbReference type="EMBL" id="ACB86361.1"/>
    </source>
</evidence>
<dbReference type="PANTHER" id="PTHR11070">
    <property type="entry name" value="UVRD / RECB / PCRA DNA HELICASE FAMILY MEMBER"/>
    <property type="match status" value="1"/>
</dbReference>
<dbReference type="HOGENOM" id="CLU_004585_5_10_9"/>
<dbReference type="InterPro" id="IPR014017">
    <property type="entry name" value="DNA_helicase_UvrD-like_C"/>
</dbReference>
<feature type="region of interest" description="Disordered" evidence="11">
    <location>
        <begin position="1"/>
        <end position="64"/>
    </location>
</feature>
<dbReference type="EMBL" id="CP001034">
    <property type="protein sequence ID" value="ACB86361.1"/>
    <property type="molecule type" value="Genomic_DNA"/>
</dbReference>
<evidence type="ECO:0000256" key="8">
    <source>
        <dbReference type="ARBA" id="ARBA00034808"/>
    </source>
</evidence>
<evidence type="ECO:0000313" key="15">
    <source>
        <dbReference type="Proteomes" id="UP000001683"/>
    </source>
</evidence>
<evidence type="ECO:0000256" key="10">
    <source>
        <dbReference type="PROSITE-ProRule" id="PRU00560"/>
    </source>
</evidence>
<dbReference type="GO" id="GO:0003677">
    <property type="term" value="F:DNA binding"/>
    <property type="evidence" value="ECO:0007669"/>
    <property type="project" value="InterPro"/>
</dbReference>
<dbReference type="InParanoid" id="B2A3D2"/>
<evidence type="ECO:0000256" key="1">
    <source>
        <dbReference type="ARBA" id="ARBA00009922"/>
    </source>
</evidence>
<feature type="domain" description="UvrD-like helicase ATP-binding" evidence="12">
    <location>
        <begin position="116"/>
        <end position="401"/>
    </location>
</feature>
<dbReference type="SUPFAM" id="SSF52540">
    <property type="entry name" value="P-loop containing nucleoside triphosphate hydrolases"/>
    <property type="match status" value="1"/>
</dbReference>
<dbReference type="CDD" id="cd17932">
    <property type="entry name" value="DEXQc_UvrD"/>
    <property type="match status" value="1"/>
</dbReference>
<keyword evidence="15" id="KW-1185">Reference proteome</keyword>
<evidence type="ECO:0000256" key="11">
    <source>
        <dbReference type="SAM" id="MobiDB-lite"/>
    </source>
</evidence>
<evidence type="ECO:0000259" key="13">
    <source>
        <dbReference type="PROSITE" id="PS51217"/>
    </source>
</evidence>
<dbReference type="InterPro" id="IPR000212">
    <property type="entry name" value="DNA_helicase_UvrD/REP"/>
</dbReference>
<dbReference type="Pfam" id="PF00580">
    <property type="entry name" value="UvrD-helicase"/>
    <property type="match status" value="1"/>
</dbReference>
<organism evidence="14 15">
    <name type="scientific">Natranaerobius thermophilus (strain ATCC BAA-1301 / DSM 18059 / JW/NM-WN-LF)</name>
    <dbReference type="NCBI Taxonomy" id="457570"/>
    <lineage>
        <taxon>Bacteria</taxon>
        <taxon>Bacillati</taxon>
        <taxon>Bacillota</taxon>
        <taxon>Clostridia</taxon>
        <taxon>Natranaerobiales</taxon>
        <taxon>Natranaerobiaceae</taxon>
        <taxon>Natranaerobius</taxon>
    </lineage>
</organism>
<dbReference type="Gene3D" id="1.10.486.10">
    <property type="entry name" value="PCRA, domain 4"/>
    <property type="match status" value="1"/>
</dbReference>
<feature type="binding site" evidence="10">
    <location>
        <begin position="137"/>
        <end position="144"/>
    </location>
    <ligand>
        <name>ATP</name>
        <dbReference type="ChEBI" id="CHEBI:30616"/>
    </ligand>
</feature>
<dbReference type="EC" id="5.6.2.4" evidence="8"/>
<accession>B2A3D2</accession>
<proteinExistence type="inferred from homology"/>
<evidence type="ECO:0000256" key="2">
    <source>
        <dbReference type="ARBA" id="ARBA00022741"/>
    </source>
</evidence>
<evidence type="ECO:0000256" key="6">
    <source>
        <dbReference type="ARBA" id="ARBA00023235"/>
    </source>
</evidence>
<dbReference type="GO" id="GO:0043138">
    <property type="term" value="F:3'-5' DNA helicase activity"/>
    <property type="evidence" value="ECO:0007669"/>
    <property type="project" value="UniProtKB-EC"/>
</dbReference>